<dbReference type="GO" id="GO:0000447">
    <property type="term" value="P:endonucleolytic cleavage in ITS1 to separate SSU-rRNA from 5.8S rRNA and LSU-rRNA from tricistronic rRNA transcript (SSU-rRNA, 5.8S rRNA, LSU-rRNA)"/>
    <property type="evidence" value="ECO:0007669"/>
    <property type="project" value="TreeGrafter"/>
</dbReference>
<evidence type="ECO:0000313" key="3">
    <source>
        <dbReference type="EMBL" id="CAF94078.1"/>
    </source>
</evidence>
<dbReference type="EMBL" id="CAAE01011828">
    <property type="protein sequence ID" value="CAF94078.1"/>
    <property type="molecule type" value="Genomic_DNA"/>
</dbReference>
<dbReference type="KEGG" id="tng:GSTEN00010007G001"/>
<dbReference type="GO" id="GO:0000056">
    <property type="term" value="P:ribosomal small subunit export from nucleus"/>
    <property type="evidence" value="ECO:0007669"/>
    <property type="project" value="TreeGrafter"/>
</dbReference>
<dbReference type="Pfam" id="PF22493">
    <property type="entry name" value="PUF_NOP9"/>
    <property type="match status" value="1"/>
</dbReference>
<dbReference type="GO" id="GO:0005730">
    <property type="term" value="C:nucleolus"/>
    <property type="evidence" value="ECO:0007669"/>
    <property type="project" value="TreeGrafter"/>
</dbReference>
<name>Q4SZ54_TETNG</name>
<protein>
    <submittedName>
        <fullName evidence="3">(spotted green pufferfish) hypothetical protein</fullName>
    </submittedName>
</protein>
<dbReference type="SMART" id="SM00025">
    <property type="entry name" value="Pumilio"/>
    <property type="match status" value="4"/>
</dbReference>
<comment type="caution">
    <text evidence="3">The sequence shown here is derived from an EMBL/GenBank/DDBJ whole genome shotgun (WGS) entry which is preliminary data.</text>
</comment>
<dbReference type="GO" id="GO:0030686">
    <property type="term" value="C:90S preribosome"/>
    <property type="evidence" value="ECO:0007669"/>
    <property type="project" value="TreeGrafter"/>
</dbReference>
<dbReference type="InterPro" id="IPR040000">
    <property type="entry name" value="NOP9"/>
</dbReference>
<feature type="repeat" description="Pumilio" evidence="2">
    <location>
        <begin position="243"/>
        <end position="279"/>
    </location>
</feature>
<dbReference type="SUPFAM" id="SSF48371">
    <property type="entry name" value="ARM repeat"/>
    <property type="match status" value="1"/>
</dbReference>
<keyword evidence="1" id="KW-0677">Repeat</keyword>
<dbReference type="GO" id="GO:0030688">
    <property type="term" value="C:preribosome, small subunit precursor"/>
    <property type="evidence" value="ECO:0007669"/>
    <property type="project" value="TreeGrafter"/>
</dbReference>
<dbReference type="GO" id="GO:0003723">
    <property type="term" value="F:RNA binding"/>
    <property type="evidence" value="ECO:0007669"/>
    <property type="project" value="InterPro"/>
</dbReference>
<reference evidence="3" key="2">
    <citation type="submission" date="2004-02" db="EMBL/GenBank/DDBJ databases">
        <authorList>
            <consortium name="Genoscope"/>
            <consortium name="Whitehead Institute Centre for Genome Research"/>
        </authorList>
    </citation>
    <scope>NUCLEOTIDE SEQUENCE</scope>
</reference>
<accession>Q4SZ54</accession>
<dbReference type="PANTHER" id="PTHR13102">
    <property type="entry name" value="NUCLEOLAR PROTEIN 9"/>
    <property type="match status" value="1"/>
</dbReference>
<evidence type="ECO:0000256" key="1">
    <source>
        <dbReference type="ARBA" id="ARBA00022737"/>
    </source>
</evidence>
<gene>
    <name evidence="3" type="ORF">GSTENG00010007001</name>
</gene>
<dbReference type="OrthoDB" id="9987665at2759"/>
<dbReference type="InterPro" id="IPR016024">
    <property type="entry name" value="ARM-type_fold"/>
</dbReference>
<dbReference type="AlphaFoldDB" id="Q4SZ54"/>
<feature type="non-terminal residue" evidence="3">
    <location>
        <position position="398"/>
    </location>
</feature>
<reference evidence="3" key="1">
    <citation type="journal article" date="2004" name="Nature">
        <title>Genome duplication in the teleost fish Tetraodon nigroviridis reveals the early vertebrate proto-karyotype.</title>
        <authorList>
            <person name="Jaillon O."/>
            <person name="Aury J.-M."/>
            <person name="Brunet F."/>
            <person name="Petit J.-L."/>
            <person name="Stange-Thomann N."/>
            <person name="Mauceli E."/>
            <person name="Bouneau L."/>
            <person name="Fischer C."/>
            <person name="Ozouf-Costaz C."/>
            <person name="Bernot A."/>
            <person name="Nicaud S."/>
            <person name="Jaffe D."/>
            <person name="Fisher S."/>
            <person name="Lutfalla G."/>
            <person name="Dossat C."/>
            <person name="Segurens B."/>
            <person name="Dasilva C."/>
            <person name="Salanoubat M."/>
            <person name="Levy M."/>
            <person name="Boudet N."/>
            <person name="Castellano S."/>
            <person name="Anthouard V."/>
            <person name="Jubin C."/>
            <person name="Castelli V."/>
            <person name="Katinka M."/>
            <person name="Vacherie B."/>
            <person name="Biemont C."/>
            <person name="Skalli Z."/>
            <person name="Cattolico L."/>
            <person name="Poulain J."/>
            <person name="De Berardinis V."/>
            <person name="Cruaud C."/>
            <person name="Duprat S."/>
            <person name="Brottier P."/>
            <person name="Coutanceau J.-P."/>
            <person name="Gouzy J."/>
            <person name="Parra G."/>
            <person name="Lardier G."/>
            <person name="Chapple C."/>
            <person name="McKernan K.J."/>
            <person name="McEwan P."/>
            <person name="Bosak S."/>
            <person name="Kellis M."/>
            <person name="Volff J.-N."/>
            <person name="Guigo R."/>
            <person name="Zody M.C."/>
            <person name="Mesirov J."/>
            <person name="Lindblad-Toh K."/>
            <person name="Birren B."/>
            <person name="Nusbaum C."/>
            <person name="Kahn D."/>
            <person name="Robinson-Rechavi M."/>
            <person name="Laudet V."/>
            <person name="Schachter V."/>
            <person name="Quetier F."/>
            <person name="Saurin W."/>
            <person name="Scarpelli C."/>
            <person name="Wincker P."/>
            <person name="Lander E.S."/>
            <person name="Weissenbach J."/>
            <person name="Roest Crollius H."/>
        </authorList>
    </citation>
    <scope>NUCLEOTIDE SEQUENCE [LARGE SCALE GENOMIC DNA]</scope>
</reference>
<dbReference type="InterPro" id="IPR011989">
    <property type="entry name" value="ARM-like"/>
</dbReference>
<sequence length="398" mass="44620">VSVTDAAASAVFQTMLTVCHRKRPKLCKQLLKRIMEYLSSRSAAPGVSPLLVFLKDQASSHLIDTIIQLAHKSLLRDLYKNHLKGQLVDLALHPIANFPIQRLTAASAKHNLVGNSAPCLSQDEVQESHQYLAVSHSLKFLKLFDELLQGLEAILASGHMGVIVQLAESCAESEEKQEELMQCLLHAFHCAEPGSRHIRCLPLFMSLLTYEVYYRSDTAEGSTDTEALARFKDRPLLLSSLRTLTPADLLTLATDPAGSHVLQALITPSSDKGRGKILKRLEGQYVKMACSRLGSRVLEAVWRSSSVTHRQNIAQELGKANVTSTLTKSWFYLLLVYQDILPNFFFLVGCENQLRSDQFARHVWAKFALSHFAHRRAHWQEIQTGESKKRNLLSEILE</sequence>
<dbReference type="InterPro" id="IPR001313">
    <property type="entry name" value="Pumilio_RNA-bd_rpt"/>
</dbReference>
<proteinExistence type="predicted"/>
<dbReference type="GO" id="GO:0000472">
    <property type="term" value="P:endonucleolytic cleavage to generate mature 5'-end of SSU-rRNA from (SSU-rRNA, 5.8S rRNA, LSU-rRNA)"/>
    <property type="evidence" value="ECO:0007669"/>
    <property type="project" value="TreeGrafter"/>
</dbReference>
<evidence type="ECO:0000256" key="2">
    <source>
        <dbReference type="PROSITE-ProRule" id="PRU00317"/>
    </source>
</evidence>
<organism evidence="3">
    <name type="scientific">Tetraodon nigroviridis</name>
    <name type="common">Spotted green pufferfish</name>
    <name type="synonym">Chelonodon nigroviridis</name>
    <dbReference type="NCBI Taxonomy" id="99883"/>
    <lineage>
        <taxon>Eukaryota</taxon>
        <taxon>Metazoa</taxon>
        <taxon>Chordata</taxon>
        <taxon>Craniata</taxon>
        <taxon>Vertebrata</taxon>
        <taxon>Euteleostomi</taxon>
        <taxon>Actinopterygii</taxon>
        <taxon>Neopterygii</taxon>
        <taxon>Teleostei</taxon>
        <taxon>Neoteleostei</taxon>
        <taxon>Acanthomorphata</taxon>
        <taxon>Eupercaria</taxon>
        <taxon>Tetraodontiformes</taxon>
        <taxon>Tetradontoidea</taxon>
        <taxon>Tetraodontidae</taxon>
        <taxon>Tetraodon</taxon>
    </lineage>
</organism>
<dbReference type="Gene3D" id="1.25.10.10">
    <property type="entry name" value="Leucine-rich Repeat Variant"/>
    <property type="match status" value="2"/>
</dbReference>
<dbReference type="PANTHER" id="PTHR13102:SF0">
    <property type="entry name" value="NUCLEOLAR PROTEIN 9"/>
    <property type="match status" value="1"/>
</dbReference>
<dbReference type="PROSITE" id="PS50302">
    <property type="entry name" value="PUM"/>
    <property type="match status" value="1"/>
</dbReference>
<feature type="non-terminal residue" evidence="3">
    <location>
        <position position="1"/>
    </location>
</feature>
<dbReference type="GO" id="GO:0000480">
    <property type="term" value="P:endonucleolytic cleavage in 5'-ETS of tricistronic rRNA transcript (SSU-rRNA, 5.8S rRNA, LSU-rRNA)"/>
    <property type="evidence" value="ECO:0007669"/>
    <property type="project" value="TreeGrafter"/>
</dbReference>